<dbReference type="GO" id="GO:0005634">
    <property type="term" value="C:nucleus"/>
    <property type="evidence" value="ECO:0007669"/>
    <property type="project" value="UniProtKB-SubCell"/>
</dbReference>
<dbReference type="GO" id="GO:0030014">
    <property type="term" value="C:CCR4-NOT complex"/>
    <property type="evidence" value="ECO:0007669"/>
    <property type="project" value="InterPro"/>
</dbReference>
<feature type="region of interest" description="Disordered" evidence="12">
    <location>
        <begin position="875"/>
        <end position="906"/>
    </location>
</feature>
<keyword evidence="9" id="KW-0539">Nucleus</keyword>
<keyword evidence="7" id="KW-0694">RNA-binding</keyword>
<feature type="compositionally biased region" description="Basic and acidic residues" evidence="12">
    <location>
        <begin position="416"/>
        <end position="429"/>
    </location>
</feature>
<evidence type="ECO:0000256" key="5">
    <source>
        <dbReference type="ARBA" id="ARBA00022786"/>
    </source>
</evidence>
<feature type="region of interest" description="Disordered" evidence="12">
    <location>
        <begin position="820"/>
        <end position="841"/>
    </location>
</feature>
<name>A0A5M3N260_CONPW</name>
<feature type="compositionally biased region" description="Low complexity" evidence="12">
    <location>
        <begin position="991"/>
        <end position="1002"/>
    </location>
</feature>
<dbReference type="PANTHER" id="PTHR12603:SF0">
    <property type="entry name" value="CCR4-NOT TRANSCRIPTION COMPLEX SUBUNIT 4"/>
    <property type="match status" value="1"/>
</dbReference>
<dbReference type="InterPro" id="IPR039515">
    <property type="entry name" value="NOT4_mRING-HC-C4C4"/>
</dbReference>
<keyword evidence="16" id="KW-1185">Reference proteome</keyword>
<evidence type="ECO:0000256" key="1">
    <source>
        <dbReference type="ARBA" id="ARBA00004123"/>
    </source>
</evidence>
<keyword evidence="5" id="KW-0833">Ubl conjugation pathway</keyword>
<dbReference type="CDD" id="cd22249">
    <property type="entry name" value="UDM1_RNF168_RNF169-like"/>
    <property type="match status" value="1"/>
</dbReference>
<evidence type="ECO:0000256" key="6">
    <source>
        <dbReference type="ARBA" id="ARBA00022833"/>
    </source>
</evidence>
<feature type="region of interest" description="Disordered" evidence="12">
    <location>
        <begin position="920"/>
        <end position="1002"/>
    </location>
</feature>
<keyword evidence="4 10" id="KW-0863">Zinc-finger</keyword>
<dbReference type="SUPFAM" id="SSF54236">
    <property type="entry name" value="Ubiquitin-like"/>
    <property type="match status" value="1"/>
</dbReference>
<dbReference type="GO" id="GO:0004842">
    <property type="term" value="F:ubiquitin-protein transferase activity"/>
    <property type="evidence" value="ECO:0007669"/>
    <property type="project" value="InterPro"/>
</dbReference>
<feature type="region of interest" description="Disordered" evidence="12">
    <location>
        <begin position="383"/>
        <end position="556"/>
    </location>
</feature>
<dbReference type="FunFam" id="3.10.20.90:FF:000052">
    <property type="entry name" value="Ubiquitin-like protein 5"/>
    <property type="match status" value="1"/>
</dbReference>
<dbReference type="EMBL" id="JH711574">
    <property type="protein sequence ID" value="EIW85458.1"/>
    <property type="molecule type" value="Genomic_DNA"/>
</dbReference>
<organism evidence="15 16">
    <name type="scientific">Coniophora puteana (strain RWD-64-598)</name>
    <name type="common">Brown rot fungus</name>
    <dbReference type="NCBI Taxonomy" id="741705"/>
    <lineage>
        <taxon>Eukaryota</taxon>
        <taxon>Fungi</taxon>
        <taxon>Dikarya</taxon>
        <taxon>Basidiomycota</taxon>
        <taxon>Agaricomycotina</taxon>
        <taxon>Agaricomycetes</taxon>
        <taxon>Agaricomycetidae</taxon>
        <taxon>Boletales</taxon>
        <taxon>Coniophorineae</taxon>
        <taxon>Coniophoraceae</taxon>
        <taxon>Coniophora</taxon>
    </lineage>
</organism>
<dbReference type="InterPro" id="IPR012677">
    <property type="entry name" value="Nucleotide-bd_a/b_plait_sf"/>
</dbReference>
<dbReference type="InterPro" id="IPR013083">
    <property type="entry name" value="Znf_RING/FYVE/PHD"/>
</dbReference>
<dbReference type="RefSeq" id="XP_007764940.1">
    <property type="nucleotide sequence ID" value="XM_007766750.1"/>
</dbReference>
<evidence type="ECO:0000256" key="7">
    <source>
        <dbReference type="ARBA" id="ARBA00022884"/>
    </source>
</evidence>
<evidence type="ECO:0000256" key="11">
    <source>
        <dbReference type="SAM" id="Coils"/>
    </source>
</evidence>
<evidence type="ECO:0000256" key="3">
    <source>
        <dbReference type="ARBA" id="ARBA00022723"/>
    </source>
</evidence>
<dbReference type="InterPro" id="IPR001841">
    <property type="entry name" value="Znf_RING"/>
</dbReference>
<feature type="region of interest" description="Disordered" evidence="12">
    <location>
        <begin position="1015"/>
        <end position="1184"/>
    </location>
</feature>
<dbReference type="GO" id="GO:0003723">
    <property type="term" value="F:RNA binding"/>
    <property type="evidence" value="ECO:0007669"/>
    <property type="project" value="UniProtKB-KW"/>
</dbReference>
<evidence type="ECO:0000259" key="14">
    <source>
        <dbReference type="PROSITE" id="PS50089"/>
    </source>
</evidence>
<dbReference type="KEGG" id="cput:CONPUDRAFT_150268"/>
<keyword evidence="3" id="KW-0479">Metal-binding</keyword>
<feature type="compositionally biased region" description="Polar residues" evidence="12">
    <location>
        <begin position="688"/>
        <end position="701"/>
    </location>
</feature>
<feature type="domain" description="Ubiquitin-like" evidence="13">
    <location>
        <begin position="4"/>
        <end position="72"/>
    </location>
</feature>
<dbReference type="Gene3D" id="3.30.70.330">
    <property type="match status" value="1"/>
</dbReference>
<dbReference type="GO" id="GO:0016567">
    <property type="term" value="P:protein ubiquitination"/>
    <property type="evidence" value="ECO:0007669"/>
    <property type="project" value="TreeGrafter"/>
</dbReference>
<evidence type="ECO:0000256" key="9">
    <source>
        <dbReference type="ARBA" id="ARBA00023242"/>
    </source>
</evidence>
<feature type="coiled-coil region" evidence="11">
    <location>
        <begin position="170"/>
        <end position="200"/>
    </location>
</feature>
<evidence type="ECO:0000256" key="2">
    <source>
        <dbReference type="ARBA" id="ARBA00014108"/>
    </source>
</evidence>
<dbReference type="FunFam" id="3.30.40.10:FF:000006">
    <property type="entry name" value="CCR4-NOT transcription complex subunit 4"/>
    <property type="match status" value="1"/>
</dbReference>
<dbReference type="PROSITE" id="PS50089">
    <property type="entry name" value="ZF_RING_2"/>
    <property type="match status" value="1"/>
</dbReference>
<feature type="compositionally biased region" description="Polar residues" evidence="12">
    <location>
        <begin position="430"/>
        <end position="460"/>
    </location>
</feature>
<gene>
    <name evidence="15" type="ORF">CONPUDRAFT_150268</name>
</gene>
<dbReference type="Gene3D" id="3.30.40.10">
    <property type="entry name" value="Zinc/RING finger domain, C3HC4 (zinc finger)"/>
    <property type="match status" value="1"/>
</dbReference>
<dbReference type="SUPFAM" id="SSF54928">
    <property type="entry name" value="RNA-binding domain, RBD"/>
    <property type="match status" value="1"/>
</dbReference>
<feature type="compositionally biased region" description="Basic and acidic residues" evidence="12">
    <location>
        <begin position="1015"/>
        <end position="1083"/>
    </location>
</feature>
<evidence type="ECO:0000313" key="16">
    <source>
        <dbReference type="Proteomes" id="UP000053558"/>
    </source>
</evidence>
<comment type="subcellular location">
    <subcellularLocation>
        <location evidence="1">Nucleus</location>
    </subcellularLocation>
</comment>
<feature type="compositionally biased region" description="Low complexity" evidence="12">
    <location>
        <begin position="390"/>
        <end position="410"/>
    </location>
</feature>
<comment type="caution">
    <text evidence="15">The sequence shown here is derived from an EMBL/GenBank/DDBJ whole genome shotgun (WGS) entry which is preliminary data.</text>
</comment>
<dbReference type="InterPro" id="IPR003954">
    <property type="entry name" value="RRM_euk-type"/>
</dbReference>
<accession>A0A5M3N260</accession>
<keyword evidence="8 11" id="KW-0175">Coiled coil</keyword>
<evidence type="ECO:0000256" key="4">
    <source>
        <dbReference type="ARBA" id="ARBA00022771"/>
    </source>
</evidence>
<dbReference type="Pfam" id="PF14570">
    <property type="entry name" value="zf-RING_4"/>
    <property type="match status" value="1"/>
</dbReference>
<feature type="compositionally biased region" description="Low complexity" evidence="12">
    <location>
        <begin position="507"/>
        <end position="520"/>
    </location>
</feature>
<evidence type="ECO:0000259" key="13">
    <source>
        <dbReference type="PROSITE" id="PS50053"/>
    </source>
</evidence>
<evidence type="ECO:0000256" key="10">
    <source>
        <dbReference type="PROSITE-ProRule" id="PRU00175"/>
    </source>
</evidence>
<feature type="compositionally biased region" description="Basic and acidic residues" evidence="12">
    <location>
        <begin position="974"/>
        <end position="990"/>
    </location>
</feature>
<evidence type="ECO:0000256" key="8">
    <source>
        <dbReference type="ARBA" id="ARBA00023054"/>
    </source>
</evidence>
<feature type="compositionally biased region" description="Polar residues" evidence="12">
    <location>
        <begin position="1164"/>
        <end position="1175"/>
    </location>
</feature>
<dbReference type="PROSITE" id="PS50053">
    <property type="entry name" value="UBIQUITIN_2"/>
    <property type="match status" value="1"/>
</dbReference>
<dbReference type="OMA" id="GQPFNDP"/>
<proteinExistence type="predicted"/>
<evidence type="ECO:0000256" key="12">
    <source>
        <dbReference type="SAM" id="MobiDB-lite"/>
    </source>
</evidence>
<feature type="region of interest" description="Disordered" evidence="12">
    <location>
        <begin position="344"/>
        <end position="371"/>
    </location>
</feature>
<reference evidence="16" key="1">
    <citation type="journal article" date="2012" name="Science">
        <title>The Paleozoic origin of enzymatic lignin decomposition reconstructed from 31 fungal genomes.</title>
        <authorList>
            <person name="Floudas D."/>
            <person name="Binder M."/>
            <person name="Riley R."/>
            <person name="Barry K."/>
            <person name="Blanchette R.A."/>
            <person name="Henrissat B."/>
            <person name="Martinez A.T."/>
            <person name="Otillar R."/>
            <person name="Spatafora J.W."/>
            <person name="Yadav J.S."/>
            <person name="Aerts A."/>
            <person name="Benoit I."/>
            <person name="Boyd A."/>
            <person name="Carlson A."/>
            <person name="Copeland A."/>
            <person name="Coutinho P.M."/>
            <person name="de Vries R.P."/>
            <person name="Ferreira P."/>
            <person name="Findley K."/>
            <person name="Foster B."/>
            <person name="Gaskell J."/>
            <person name="Glotzer D."/>
            <person name="Gorecki P."/>
            <person name="Heitman J."/>
            <person name="Hesse C."/>
            <person name="Hori C."/>
            <person name="Igarashi K."/>
            <person name="Jurgens J.A."/>
            <person name="Kallen N."/>
            <person name="Kersten P."/>
            <person name="Kohler A."/>
            <person name="Kuees U."/>
            <person name="Kumar T.K.A."/>
            <person name="Kuo A."/>
            <person name="LaButti K."/>
            <person name="Larrondo L.F."/>
            <person name="Lindquist E."/>
            <person name="Ling A."/>
            <person name="Lombard V."/>
            <person name="Lucas S."/>
            <person name="Lundell T."/>
            <person name="Martin R."/>
            <person name="McLaughlin D.J."/>
            <person name="Morgenstern I."/>
            <person name="Morin E."/>
            <person name="Murat C."/>
            <person name="Nagy L.G."/>
            <person name="Nolan M."/>
            <person name="Ohm R.A."/>
            <person name="Patyshakuliyeva A."/>
            <person name="Rokas A."/>
            <person name="Ruiz-Duenas F.J."/>
            <person name="Sabat G."/>
            <person name="Salamov A."/>
            <person name="Samejima M."/>
            <person name="Schmutz J."/>
            <person name="Slot J.C."/>
            <person name="St John F."/>
            <person name="Stenlid J."/>
            <person name="Sun H."/>
            <person name="Sun S."/>
            <person name="Syed K."/>
            <person name="Tsang A."/>
            <person name="Wiebenga A."/>
            <person name="Young D."/>
            <person name="Pisabarro A."/>
            <person name="Eastwood D.C."/>
            <person name="Martin F."/>
            <person name="Cullen D."/>
            <person name="Grigoriev I.V."/>
            <person name="Hibbett D.S."/>
        </authorList>
    </citation>
    <scope>NUCLEOTIDE SEQUENCE [LARGE SCALE GENOMIC DNA]</scope>
    <source>
        <strain evidence="16">RWD-64-598 SS2</strain>
    </source>
</reference>
<dbReference type="PANTHER" id="PTHR12603">
    <property type="entry name" value="CCR4-NOT TRANSCRIPTION COMPLEX RELATED"/>
    <property type="match status" value="1"/>
</dbReference>
<dbReference type="InterPro" id="IPR029071">
    <property type="entry name" value="Ubiquitin-like_domsf"/>
</dbReference>
<keyword evidence="6" id="KW-0862">Zinc</keyword>
<dbReference type="CDD" id="cd16618">
    <property type="entry name" value="mRING-HC-C4C4_CNOT4"/>
    <property type="match status" value="1"/>
</dbReference>
<protein>
    <recommendedName>
        <fullName evidence="2">Ubiquitin-like modifier HUB1</fullName>
    </recommendedName>
</protein>
<dbReference type="InterPro" id="IPR000626">
    <property type="entry name" value="Ubiquitin-like_dom"/>
</dbReference>
<dbReference type="Gene3D" id="3.10.20.90">
    <property type="entry name" value="Phosphatidylinositol 3-kinase Catalytic Subunit, Chain A, domain 1"/>
    <property type="match status" value="1"/>
</dbReference>
<dbReference type="InterPro" id="IPR035979">
    <property type="entry name" value="RBD_domain_sf"/>
</dbReference>
<dbReference type="GO" id="GO:0008270">
    <property type="term" value="F:zinc ion binding"/>
    <property type="evidence" value="ECO:0007669"/>
    <property type="project" value="UniProtKB-KW"/>
</dbReference>
<dbReference type="OrthoDB" id="1923159at2759"/>
<dbReference type="CDD" id="cd01791">
    <property type="entry name" value="Ubl_UBL5"/>
    <property type="match status" value="1"/>
</dbReference>
<sequence length="1431" mass="155477">MALIEVIANDRLGRKVRVKCSPDDTVGDLKKLIAAQTGTDFRKIQLKKWYTIYKDHITLADYEIHDGMSLEINHHHPSLPAPVVHSSFSVQQSKSHVLAGVQDAYWSDDDADDAECPLCLEEMDISDINFKPCPCGYQICRFCWHHIKENLNGRCPACRRQYTDDAVEFKAIAKDDHKRLTQQKKQRERERKELDALGRRQLANVRVVQRNVVYVVGIGPRFAKEDLISTLRSNDYFGQYGKISKMILVKRTQSGGGAPVVGLYITYHRREDAARCIAAVDGSPSPGGGRDVMRASHGTTKYCMAFLRGLPCSDQSCMNLHEWGDEKDCFTKEDLTTLKHAMKDTETRARATPIPAPPKREEADGLPRNAAWGSKAPTILASLGLPSSNAAAATQRSGRRTTTTRQTRATNNVSHTETKPARAVHERKTVVTSVGATKTPSIASSSRPSTPANAMASQRPATPPDVKALRQKACSPAPSPSPAPSTAVESDLGSGSQDVPPSPAPRPASAESAPFSAPTTPAVPPGLPSAPPGLPGPPGLLHPSKSKTDNSQPSSYQISTAAQALLDDVKARRVNPNPASNGISPFPDLDRTLNSISGLTNELGGFSFNLDPKLAGNDTDATIPELEMEAMTPFSGTFMDAFPAVRPTSRQQSQSFIAPPGLSYPHSPNRSIYDPLAMRPSPIERPSTDSPNYSGSFNPFSESADGASRADFPDEERRVSRFNFARGRQGSAAHSGLPAEVSALRSSDMRQLSMSLNDNVSSPQQQQWNMHRDEMYNHTHSPMPQQHTPNVPVQQQMNRFQPFDTSMSLSEAQLREFIQSSRRRDPTVHSSVPAPNLYQYPSNQPFSDPAIMSARFASPTLSSAVTSNGNYSNSVHTPGSISSHGPPPGLSFPPGIPLGSGADIHAQGKTLDSSLNMDAFHLTAPPNVPESSSPSPSPTPALSNTDFPALGADTGIASAHPESDLTSGTQTSDETTKDMSKAARKAEKKAAAAQRALERQMAAQEKAAAKAVEKAKLAQEKAAEKEREAELKAAREEAENARLAHEKVEREKAAKERAEKAEKERLAKEEKRLAAQAAKEKAQKVAKQATSQNGVKSAAGAGKGQQLATVQEEPIQAPVMSRMPKKNKPASRPIRIPKEDDVPPDEASSVPSAALSDAGRAANLQGTGSNNSRAQSVDHLSPSEPTSLAELLDEIELKNPNMDLPNHSFFDLHKINPAAKMPLEYGPLVHALSALSVGGGSFATNMPSGSIDNAVSSFQQLLETLTQTISDLLRLLPRTTWDDSSSFDGVLRDMLKGDDFLDEAGEDSNGKDDEVAALTLALERRARWMEVQLSKLEELHRDINNAAVRAVLALNDGGWDRHGFMPRSRNTLRRFDNIGLIEQDGDWRPMNADELEKKLIVAREAAVFAETELREAMDRMQDVKPMELEEY</sequence>
<dbReference type="Proteomes" id="UP000053558">
    <property type="component" value="Unassembled WGS sequence"/>
</dbReference>
<evidence type="ECO:0000313" key="15">
    <source>
        <dbReference type="EMBL" id="EIW85458.1"/>
    </source>
</evidence>
<feature type="compositionally biased region" description="Polar residues" evidence="12">
    <location>
        <begin position="964"/>
        <end position="973"/>
    </location>
</feature>
<dbReference type="InterPro" id="IPR039780">
    <property type="entry name" value="Mot2"/>
</dbReference>
<feature type="domain" description="RING-type" evidence="14">
    <location>
        <begin position="116"/>
        <end position="159"/>
    </location>
</feature>
<dbReference type="GeneID" id="19202669"/>
<feature type="compositionally biased region" description="Pro residues" evidence="12">
    <location>
        <begin position="521"/>
        <end position="540"/>
    </location>
</feature>
<feature type="region of interest" description="Disordered" evidence="12">
    <location>
        <begin position="679"/>
        <end position="711"/>
    </location>
</feature>
<dbReference type="SMART" id="SM00361">
    <property type="entry name" value="RRM_1"/>
    <property type="match status" value="1"/>
</dbReference>
<feature type="compositionally biased region" description="Pro residues" evidence="12">
    <location>
        <begin position="885"/>
        <end position="896"/>
    </location>
</feature>
<dbReference type="SUPFAM" id="SSF57850">
    <property type="entry name" value="RING/U-box"/>
    <property type="match status" value="1"/>
</dbReference>